<dbReference type="PANTHER" id="PTHR43157:SF31">
    <property type="entry name" value="PHOSPHATIDYLINOSITOL-GLYCAN BIOSYNTHESIS CLASS F PROTEIN"/>
    <property type="match status" value="1"/>
</dbReference>
<gene>
    <name evidence="2" type="ORF">VPNG_09496</name>
</gene>
<accession>A0A423VSB5</accession>
<dbReference type="PRINTS" id="PR00081">
    <property type="entry name" value="GDHRDH"/>
</dbReference>
<comment type="caution">
    <text evidence="2">The sequence shown here is derived from an EMBL/GenBank/DDBJ whole genome shotgun (WGS) entry which is preliminary data.</text>
</comment>
<dbReference type="InterPro" id="IPR002347">
    <property type="entry name" value="SDR_fam"/>
</dbReference>
<dbReference type="Gene3D" id="3.40.50.720">
    <property type="entry name" value="NAD(P)-binding Rossmann-like Domain"/>
    <property type="match status" value="1"/>
</dbReference>
<keyword evidence="3" id="KW-1185">Reference proteome</keyword>
<dbReference type="Pfam" id="PF00106">
    <property type="entry name" value="adh_short"/>
    <property type="match status" value="1"/>
</dbReference>
<keyword evidence="1" id="KW-0560">Oxidoreductase</keyword>
<evidence type="ECO:0008006" key="4">
    <source>
        <dbReference type="Google" id="ProtNLM"/>
    </source>
</evidence>
<dbReference type="Proteomes" id="UP000285146">
    <property type="component" value="Unassembled WGS sequence"/>
</dbReference>
<dbReference type="EMBL" id="LKEB01000078">
    <property type="protein sequence ID" value="ROV93882.1"/>
    <property type="molecule type" value="Genomic_DNA"/>
</dbReference>
<sequence>MATDFDISPEWQASVLRFWHQQYRFTPQEVRDISLCGKTAIVTGANAGVGLATCLQLLDLGLSKLIIAVRNESKGYAARETLLSQTTSQELGDNAIEVWILDLSVYDSVVAFAERANSLERLDLVNLNAGFAPIKQTINERTGHDEVIQVNFLSTALLAMLLLPVIKDKQARGSQPSPSRMTFTSSEVASWTYFKERSQSPLLASFDKKVQPSTMESVVMGDRMMVSKLLGQFFVTELARRVPSSVVVINAASPGVCHDADFNREQENTFLGAILRKFQKSLGNTCAVGSRMVTDALFNHGEESHGQFLSFQKIVPMAPILYTSEGKEVSERLWKETMAELSFAKVEDIVTAVSASRGVEA</sequence>
<dbReference type="InParanoid" id="A0A423VSB5"/>
<dbReference type="GO" id="GO:0016491">
    <property type="term" value="F:oxidoreductase activity"/>
    <property type="evidence" value="ECO:0007669"/>
    <property type="project" value="UniProtKB-KW"/>
</dbReference>
<evidence type="ECO:0000313" key="2">
    <source>
        <dbReference type="EMBL" id="ROV93882.1"/>
    </source>
</evidence>
<dbReference type="InterPro" id="IPR036291">
    <property type="entry name" value="NAD(P)-bd_dom_sf"/>
</dbReference>
<dbReference type="SUPFAM" id="SSF51735">
    <property type="entry name" value="NAD(P)-binding Rossmann-fold domains"/>
    <property type="match status" value="1"/>
</dbReference>
<organism evidence="2 3">
    <name type="scientific">Cytospora leucostoma</name>
    <dbReference type="NCBI Taxonomy" id="1230097"/>
    <lineage>
        <taxon>Eukaryota</taxon>
        <taxon>Fungi</taxon>
        <taxon>Dikarya</taxon>
        <taxon>Ascomycota</taxon>
        <taxon>Pezizomycotina</taxon>
        <taxon>Sordariomycetes</taxon>
        <taxon>Sordariomycetidae</taxon>
        <taxon>Diaporthales</taxon>
        <taxon>Cytosporaceae</taxon>
        <taxon>Cytospora</taxon>
    </lineage>
</organism>
<dbReference type="AlphaFoldDB" id="A0A423VSB5"/>
<protein>
    <recommendedName>
        <fullName evidence="4">Ketoreductase (KR) domain-containing protein</fullName>
    </recommendedName>
</protein>
<dbReference type="OrthoDB" id="542013at2759"/>
<dbReference type="STRING" id="1230097.A0A423VSB5"/>
<evidence type="ECO:0000313" key="3">
    <source>
        <dbReference type="Proteomes" id="UP000285146"/>
    </source>
</evidence>
<proteinExistence type="predicted"/>
<reference evidence="2 3" key="1">
    <citation type="submission" date="2015-09" db="EMBL/GenBank/DDBJ databases">
        <title>Host preference determinants of Valsa canker pathogens revealed by comparative genomics.</title>
        <authorList>
            <person name="Yin Z."/>
            <person name="Huang L."/>
        </authorList>
    </citation>
    <scope>NUCLEOTIDE SEQUENCE [LARGE SCALE GENOMIC DNA]</scope>
    <source>
        <strain evidence="2 3">SXYLt</strain>
    </source>
</reference>
<evidence type="ECO:0000256" key="1">
    <source>
        <dbReference type="ARBA" id="ARBA00023002"/>
    </source>
</evidence>
<name>A0A423VSB5_9PEZI</name>
<dbReference type="PANTHER" id="PTHR43157">
    <property type="entry name" value="PHOSPHATIDYLINOSITOL-GLYCAN BIOSYNTHESIS CLASS F PROTEIN-RELATED"/>
    <property type="match status" value="1"/>
</dbReference>